<comment type="caution">
    <text evidence="5">The sequence shown here is derived from an EMBL/GenBank/DDBJ whole genome shotgun (WGS) entry which is preliminary data.</text>
</comment>
<dbReference type="PANTHER" id="PTHR36927">
    <property type="entry name" value="BLR4337 PROTEIN"/>
    <property type="match status" value="1"/>
</dbReference>
<dbReference type="GO" id="GO:0016746">
    <property type="term" value="F:acyltransferase activity"/>
    <property type="evidence" value="ECO:0007669"/>
    <property type="project" value="UniProtKB-KW"/>
</dbReference>
<gene>
    <name evidence="5" type="ORF">OB236_14740</name>
</gene>
<dbReference type="Pfam" id="PF01757">
    <property type="entry name" value="Acyl_transf_3"/>
    <property type="match status" value="1"/>
</dbReference>
<proteinExistence type="inferred from homology"/>
<dbReference type="InterPro" id="IPR002656">
    <property type="entry name" value="Acyl_transf_3_dom"/>
</dbReference>
<feature type="domain" description="Acyltransferase 3" evidence="4">
    <location>
        <begin position="4"/>
        <end position="105"/>
    </location>
</feature>
<protein>
    <submittedName>
        <fullName evidence="5">Acyltransferase</fullName>
    </submittedName>
</protein>
<keyword evidence="3" id="KW-1133">Transmembrane helix</keyword>
<dbReference type="InterPro" id="IPR050623">
    <property type="entry name" value="Glucan_succinyl_AcylTrfase"/>
</dbReference>
<sequence>MRKDYIDWLRNIGILYLFVYHTAGIFDDHNPFYIKGEPNAFSSLVIHSSFWFMPVLFLLAGMSSFYALQRRTAAHFIKERFLRLLIPLGIGALIIFPPQGYYARRFHLYEEES</sequence>
<dbReference type="Proteomes" id="UP001652445">
    <property type="component" value="Unassembled WGS sequence"/>
</dbReference>
<accession>A0ABT2UFE5</accession>
<keyword evidence="5" id="KW-0012">Acyltransferase</keyword>
<evidence type="ECO:0000259" key="4">
    <source>
        <dbReference type="Pfam" id="PF01757"/>
    </source>
</evidence>
<dbReference type="RefSeq" id="WP_262684665.1">
    <property type="nucleotide sequence ID" value="NZ_JAOQIO010000045.1"/>
</dbReference>
<comment type="subcellular location">
    <subcellularLocation>
        <location evidence="1">Membrane</location>
    </subcellularLocation>
</comment>
<comment type="similarity">
    <text evidence="2">Belongs to the acyltransferase 3 family.</text>
</comment>
<evidence type="ECO:0000313" key="6">
    <source>
        <dbReference type="Proteomes" id="UP001652445"/>
    </source>
</evidence>
<feature type="transmembrane region" description="Helical" evidence="3">
    <location>
        <begin position="46"/>
        <end position="68"/>
    </location>
</feature>
<name>A0ABT2UFE5_9BACL</name>
<keyword evidence="3" id="KW-0472">Membrane</keyword>
<feature type="transmembrane region" description="Helical" evidence="3">
    <location>
        <begin position="80"/>
        <end position="98"/>
    </location>
</feature>
<keyword evidence="3" id="KW-0812">Transmembrane</keyword>
<evidence type="ECO:0000256" key="2">
    <source>
        <dbReference type="ARBA" id="ARBA00007400"/>
    </source>
</evidence>
<keyword evidence="6" id="KW-1185">Reference proteome</keyword>
<evidence type="ECO:0000256" key="3">
    <source>
        <dbReference type="SAM" id="Phobius"/>
    </source>
</evidence>
<organism evidence="5 6">
    <name type="scientific">Paenibacillus baimaensis</name>
    <dbReference type="NCBI Taxonomy" id="2982185"/>
    <lineage>
        <taxon>Bacteria</taxon>
        <taxon>Bacillati</taxon>
        <taxon>Bacillota</taxon>
        <taxon>Bacilli</taxon>
        <taxon>Bacillales</taxon>
        <taxon>Paenibacillaceae</taxon>
        <taxon>Paenibacillus</taxon>
    </lineage>
</organism>
<evidence type="ECO:0000256" key="1">
    <source>
        <dbReference type="ARBA" id="ARBA00004370"/>
    </source>
</evidence>
<dbReference type="PANTHER" id="PTHR36927:SF1">
    <property type="entry name" value="MDO-LIKE PROTEIN"/>
    <property type="match status" value="1"/>
</dbReference>
<evidence type="ECO:0000313" key="5">
    <source>
        <dbReference type="EMBL" id="MCU6793364.1"/>
    </source>
</evidence>
<feature type="transmembrane region" description="Helical" evidence="3">
    <location>
        <begin position="7"/>
        <end position="26"/>
    </location>
</feature>
<reference evidence="5 6" key="1">
    <citation type="submission" date="2022-09" db="EMBL/GenBank/DDBJ databases">
        <authorList>
            <person name="Han X.L."/>
            <person name="Wang Q."/>
            <person name="Lu T."/>
        </authorList>
    </citation>
    <scope>NUCLEOTIDE SEQUENCE [LARGE SCALE GENOMIC DNA]</scope>
    <source>
        <strain evidence="5 6">WQ 127069</strain>
    </source>
</reference>
<keyword evidence="5" id="KW-0808">Transferase</keyword>
<dbReference type="EMBL" id="JAOQIO010000045">
    <property type="protein sequence ID" value="MCU6793364.1"/>
    <property type="molecule type" value="Genomic_DNA"/>
</dbReference>